<dbReference type="PANTHER" id="PTHR11712:SF336">
    <property type="entry name" value="3-OXOACYL-[ACYL-CARRIER-PROTEIN] SYNTHASE, MITOCHONDRIAL"/>
    <property type="match status" value="1"/>
</dbReference>
<dbReference type="InterPro" id="IPR014030">
    <property type="entry name" value="Ketoacyl_synth_N"/>
</dbReference>
<dbReference type="Pfam" id="PF02801">
    <property type="entry name" value="Ketoacyl-synt_C"/>
    <property type="match status" value="1"/>
</dbReference>
<evidence type="ECO:0000256" key="2">
    <source>
        <dbReference type="ARBA" id="ARBA00022679"/>
    </source>
</evidence>
<dbReference type="InterPro" id="IPR000794">
    <property type="entry name" value="Beta-ketoacyl_synthase"/>
</dbReference>
<proteinExistence type="inferred from homology"/>
<dbReference type="Pfam" id="PF00109">
    <property type="entry name" value="ketoacyl-synt"/>
    <property type="match status" value="1"/>
</dbReference>
<dbReference type="SMART" id="SM00825">
    <property type="entry name" value="PKS_KS"/>
    <property type="match status" value="1"/>
</dbReference>
<dbReference type="GO" id="GO:0006633">
    <property type="term" value="P:fatty acid biosynthetic process"/>
    <property type="evidence" value="ECO:0007669"/>
    <property type="project" value="InterPro"/>
</dbReference>
<evidence type="ECO:0000259" key="4">
    <source>
        <dbReference type="PROSITE" id="PS52004"/>
    </source>
</evidence>
<gene>
    <name evidence="5" type="ORF">KK083_22710</name>
</gene>
<dbReference type="PROSITE" id="PS00606">
    <property type="entry name" value="KS3_1"/>
    <property type="match status" value="1"/>
</dbReference>
<keyword evidence="6" id="KW-1185">Reference proteome</keyword>
<dbReference type="PROSITE" id="PS52004">
    <property type="entry name" value="KS3_2"/>
    <property type="match status" value="1"/>
</dbReference>
<reference evidence="5 6" key="1">
    <citation type="submission" date="2021-05" db="EMBL/GenBank/DDBJ databases">
        <title>A Polyphasic approach of four new species of the genus Ohtaekwangia: Ohtaekwangia histidinii sp. nov., Ohtaekwangia cretensis sp. nov., Ohtaekwangia indiensis sp. nov., Ohtaekwangia reichenbachii sp. nov. from diverse environment.</title>
        <authorList>
            <person name="Octaviana S."/>
        </authorList>
    </citation>
    <scope>NUCLEOTIDE SEQUENCE [LARGE SCALE GENOMIC DNA]</scope>
    <source>
        <strain evidence="5 6">PWU4</strain>
    </source>
</reference>
<evidence type="ECO:0000313" key="6">
    <source>
        <dbReference type="Proteomes" id="UP001319200"/>
    </source>
</evidence>
<dbReference type="Proteomes" id="UP001319200">
    <property type="component" value="Unassembled WGS sequence"/>
</dbReference>
<dbReference type="PANTHER" id="PTHR11712">
    <property type="entry name" value="POLYKETIDE SYNTHASE-RELATED"/>
    <property type="match status" value="1"/>
</dbReference>
<evidence type="ECO:0000256" key="1">
    <source>
        <dbReference type="ARBA" id="ARBA00008467"/>
    </source>
</evidence>
<dbReference type="RefSeq" id="WP_254167850.1">
    <property type="nucleotide sequence ID" value="NZ_JAHESF010000028.1"/>
</dbReference>
<comment type="caution">
    <text evidence="5">The sequence shown here is derived from an EMBL/GenBank/DDBJ whole genome shotgun (WGS) entry which is preliminary data.</text>
</comment>
<dbReference type="CDD" id="cd00834">
    <property type="entry name" value="KAS_I_II"/>
    <property type="match status" value="1"/>
</dbReference>
<dbReference type="InterPro" id="IPR020841">
    <property type="entry name" value="PKS_Beta-ketoAc_synthase_dom"/>
</dbReference>
<feature type="domain" description="Ketosynthase family 3 (KS3)" evidence="4">
    <location>
        <begin position="1"/>
        <end position="397"/>
    </location>
</feature>
<accession>A0AAP2DNU2</accession>
<keyword evidence="2 3" id="KW-0808">Transferase</keyword>
<dbReference type="InterPro" id="IPR016039">
    <property type="entry name" value="Thiolase-like"/>
</dbReference>
<protein>
    <submittedName>
        <fullName evidence="5">Beta-ketoacyl-[acyl-carrier-protein] synthase family protein</fullName>
    </submittedName>
</protein>
<dbReference type="InterPro" id="IPR018201">
    <property type="entry name" value="Ketoacyl_synth_AS"/>
</dbReference>
<dbReference type="Gene3D" id="3.40.47.10">
    <property type="match status" value="1"/>
</dbReference>
<dbReference type="GO" id="GO:0004315">
    <property type="term" value="F:3-oxoacyl-[acyl-carrier-protein] synthase activity"/>
    <property type="evidence" value="ECO:0007669"/>
    <property type="project" value="InterPro"/>
</dbReference>
<dbReference type="AlphaFoldDB" id="A0AAP2DNU2"/>
<organism evidence="5 6">
    <name type="scientific">Chryseosolibacter histidini</name>
    <dbReference type="NCBI Taxonomy" id="2782349"/>
    <lineage>
        <taxon>Bacteria</taxon>
        <taxon>Pseudomonadati</taxon>
        <taxon>Bacteroidota</taxon>
        <taxon>Cytophagia</taxon>
        <taxon>Cytophagales</taxon>
        <taxon>Chryseotaleaceae</taxon>
        <taxon>Chryseosolibacter</taxon>
    </lineage>
</organism>
<dbReference type="InterPro" id="IPR014031">
    <property type="entry name" value="Ketoacyl_synth_C"/>
</dbReference>
<dbReference type="EMBL" id="JAHESF010000028">
    <property type="protein sequence ID" value="MBT1699716.1"/>
    <property type="molecule type" value="Genomic_DNA"/>
</dbReference>
<dbReference type="SUPFAM" id="SSF53901">
    <property type="entry name" value="Thiolase-like"/>
    <property type="match status" value="2"/>
</dbReference>
<sequence length="400" mass="42510">MKGRVLVAGTGVISAIGNSLPETLHAFQQKKSGIGAITQLETLHKNVLPVGEVKLSTEQLAKITKQPTITRTALLGIHAAREAIASAGISSLKKWRTGLISATTVGGMDRTEDFFQPFLQNPSQGRLRDVVHHACGSTTELIAEAIGVNGFLSTINTACSSSVNSIMLASRLIRQGLLDVVVAGGTDALTKFTLNGFNSLMILDKEPCRPFDATRNGLNLGEGAGFLVLVSETVAAREKIEAICHVSGFANTNDAYHQTASSPEGRGSFAAMQQSLEVSGLSTDDIDYINLHGTGTVNNDQSEGTAINRLFSDKKPKLSSTKSFTGHTLGACGGIEAVFSVMAIRHGCVFPNLRFQQPMPELGIVPQVEFESGLKIRNVMSNSFGFGGNCSSIIFSQIQR</sequence>
<evidence type="ECO:0000313" key="5">
    <source>
        <dbReference type="EMBL" id="MBT1699716.1"/>
    </source>
</evidence>
<comment type="similarity">
    <text evidence="1 3">Belongs to the thiolase-like superfamily. Beta-ketoacyl-ACP synthases family.</text>
</comment>
<name>A0AAP2DNU2_9BACT</name>
<evidence type="ECO:0000256" key="3">
    <source>
        <dbReference type="RuleBase" id="RU003694"/>
    </source>
</evidence>
<dbReference type="GO" id="GO:0005829">
    <property type="term" value="C:cytosol"/>
    <property type="evidence" value="ECO:0007669"/>
    <property type="project" value="TreeGrafter"/>
</dbReference>